<sequence length="374" mass="39445">MSGDPTSGGGQPVIGGERTTATAPQRAFSTTGVWPGEDPRQGASASFDDLAAGYPAIPLTGAPAQGGSRWAVDGTGAAVRLLAELPVDLGSYGWRLSRGEGRDQRVEESRFGRTLDAVGEYGEGYGGRTLLTLPGPWTLIRALSLPGGTPVLGDRGAVRDVVQDYAAGITAELDRCERLLGARPRVRLWEPSLDAILTGSVPTVSGFRTLPALAEQSVTAALASFLRRTGPDTILGLPELGHVRISGKAVAHRRLLADAEVGALSIPLESLESFDGRRWEAVAEAVDAGTEVWLRLPARAGERPSEVTRWVDALAEPWERIGMNRASLSGFGILTGWELPVRLPPLLPADASVRTALGNIALARRLADALAEES</sequence>
<evidence type="ECO:0000256" key="1">
    <source>
        <dbReference type="SAM" id="MobiDB-lite"/>
    </source>
</evidence>
<dbReference type="Proteomes" id="UP001500642">
    <property type="component" value="Unassembled WGS sequence"/>
</dbReference>
<proteinExistence type="predicted"/>
<dbReference type="EMBL" id="BAABGL010000014">
    <property type="protein sequence ID" value="GAA4391676.1"/>
    <property type="molecule type" value="Genomic_DNA"/>
</dbReference>
<keyword evidence="3" id="KW-1185">Reference proteome</keyword>
<organism evidence="2 3">
    <name type="scientific">Brevibacterium pityocampae</name>
    <dbReference type="NCBI Taxonomy" id="506594"/>
    <lineage>
        <taxon>Bacteria</taxon>
        <taxon>Bacillati</taxon>
        <taxon>Actinomycetota</taxon>
        <taxon>Actinomycetes</taxon>
        <taxon>Micrococcales</taxon>
        <taxon>Brevibacteriaceae</taxon>
        <taxon>Brevibacterium</taxon>
    </lineage>
</organism>
<gene>
    <name evidence="2" type="ORF">GCM10023167_19160</name>
</gene>
<dbReference type="RefSeq" id="WP_345031667.1">
    <property type="nucleotide sequence ID" value="NZ_BAABGL010000014.1"/>
</dbReference>
<feature type="compositionally biased region" description="Polar residues" evidence="1">
    <location>
        <begin position="19"/>
        <end position="32"/>
    </location>
</feature>
<name>A0ABP8JJ41_9MICO</name>
<accession>A0ABP8JJ41</accession>
<feature type="region of interest" description="Disordered" evidence="1">
    <location>
        <begin position="1"/>
        <end position="46"/>
    </location>
</feature>
<reference evidence="3" key="1">
    <citation type="journal article" date="2019" name="Int. J. Syst. Evol. Microbiol.">
        <title>The Global Catalogue of Microorganisms (GCM) 10K type strain sequencing project: providing services to taxonomists for standard genome sequencing and annotation.</title>
        <authorList>
            <consortium name="The Broad Institute Genomics Platform"/>
            <consortium name="The Broad Institute Genome Sequencing Center for Infectious Disease"/>
            <person name="Wu L."/>
            <person name="Ma J."/>
        </authorList>
    </citation>
    <scope>NUCLEOTIDE SEQUENCE [LARGE SCALE GENOMIC DNA]</scope>
    <source>
        <strain evidence="3">JCM 17808</strain>
    </source>
</reference>
<comment type="caution">
    <text evidence="2">The sequence shown here is derived from an EMBL/GenBank/DDBJ whole genome shotgun (WGS) entry which is preliminary data.</text>
</comment>
<feature type="compositionally biased region" description="Gly residues" evidence="1">
    <location>
        <begin position="1"/>
        <end position="13"/>
    </location>
</feature>
<protein>
    <submittedName>
        <fullName evidence="2">Methionine synthase</fullName>
    </submittedName>
</protein>
<evidence type="ECO:0000313" key="2">
    <source>
        <dbReference type="EMBL" id="GAA4391676.1"/>
    </source>
</evidence>
<evidence type="ECO:0000313" key="3">
    <source>
        <dbReference type="Proteomes" id="UP001500642"/>
    </source>
</evidence>